<keyword evidence="3" id="KW-0963">Cytoplasm</keyword>
<dbReference type="InterPro" id="IPR003959">
    <property type="entry name" value="ATPase_AAA_core"/>
</dbReference>
<dbReference type="GO" id="GO:0005524">
    <property type="term" value="F:ATP binding"/>
    <property type="evidence" value="ECO:0007669"/>
    <property type="project" value="UniProtKB-KW"/>
</dbReference>
<dbReference type="GO" id="GO:0016887">
    <property type="term" value="F:ATP hydrolysis activity"/>
    <property type="evidence" value="ECO:0007669"/>
    <property type="project" value="InterPro"/>
</dbReference>
<evidence type="ECO:0000313" key="11">
    <source>
        <dbReference type="EMBL" id="CAD7594385.1"/>
    </source>
</evidence>
<feature type="domain" description="AAA+ ATPase" evidence="10">
    <location>
        <begin position="364"/>
        <end position="502"/>
    </location>
</feature>
<dbReference type="InterPro" id="IPR041569">
    <property type="entry name" value="AAA_lid_3"/>
</dbReference>
<dbReference type="InterPro" id="IPR027417">
    <property type="entry name" value="P-loop_NTPase"/>
</dbReference>
<dbReference type="PANTHER" id="PTHR23077">
    <property type="entry name" value="AAA-FAMILY ATPASE"/>
    <property type="match status" value="1"/>
</dbReference>
<dbReference type="Pfam" id="PF17862">
    <property type="entry name" value="AAA_lid_3"/>
    <property type="match status" value="2"/>
</dbReference>
<evidence type="ECO:0000256" key="2">
    <source>
        <dbReference type="ARBA" id="ARBA00012554"/>
    </source>
</evidence>
<dbReference type="EMBL" id="OE841148">
    <property type="protein sequence ID" value="CAD7594385.1"/>
    <property type="molecule type" value="Genomic_DNA"/>
</dbReference>
<keyword evidence="4" id="KW-0677">Repeat</keyword>
<dbReference type="InterPro" id="IPR003960">
    <property type="entry name" value="ATPase_AAA_CS"/>
</dbReference>
<dbReference type="Gene3D" id="1.10.8.60">
    <property type="match status" value="2"/>
</dbReference>
<evidence type="ECO:0000256" key="3">
    <source>
        <dbReference type="ARBA" id="ARBA00022490"/>
    </source>
</evidence>
<dbReference type="AlphaFoldDB" id="A0A7R9JZT2"/>
<evidence type="ECO:0000256" key="8">
    <source>
        <dbReference type="ARBA" id="ARBA00023186"/>
    </source>
</evidence>
<evidence type="ECO:0000259" key="10">
    <source>
        <dbReference type="SMART" id="SM00382"/>
    </source>
</evidence>
<accession>A0A7R9JZT2</accession>
<comment type="similarity">
    <text evidence="9">Belongs to the AAA ATPase family. AFG2 subfamily.</text>
</comment>
<dbReference type="PANTHER" id="PTHR23077:SF27">
    <property type="entry name" value="ATPASE FAMILY GENE 2 PROTEIN HOMOLOG A"/>
    <property type="match status" value="1"/>
</dbReference>
<dbReference type="InterPro" id="IPR003593">
    <property type="entry name" value="AAA+_ATPase"/>
</dbReference>
<feature type="domain" description="AAA+ ATPase" evidence="10">
    <location>
        <begin position="624"/>
        <end position="763"/>
    </location>
</feature>
<evidence type="ECO:0000256" key="1">
    <source>
        <dbReference type="ARBA" id="ARBA00004496"/>
    </source>
</evidence>
<dbReference type="InterPro" id="IPR050168">
    <property type="entry name" value="AAA_ATPase_domain"/>
</dbReference>
<keyword evidence="8" id="KW-0143">Chaperone</keyword>
<dbReference type="Gene3D" id="3.40.50.300">
    <property type="entry name" value="P-loop containing nucleotide triphosphate hydrolases"/>
    <property type="match status" value="2"/>
</dbReference>
<dbReference type="FunFam" id="1.10.8.60:FF:000069">
    <property type="entry name" value="spermatogenesis-associated protein 5 isoform X1"/>
    <property type="match status" value="1"/>
</dbReference>
<gene>
    <name evidence="11" type="ORF">TGEB3V08_LOCUS5650</name>
</gene>
<dbReference type="GO" id="GO:0005737">
    <property type="term" value="C:cytoplasm"/>
    <property type="evidence" value="ECO:0007669"/>
    <property type="project" value="UniProtKB-SubCell"/>
</dbReference>
<evidence type="ECO:0000256" key="7">
    <source>
        <dbReference type="ARBA" id="ARBA00022840"/>
    </source>
</evidence>
<evidence type="ECO:0000256" key="4">
    <source>
        <dbReference type="ARBA" id="ARBA00022737"/>
    </source>
</evidence>
<dbReference type="Pfam" id="PF00004">
    <property type="entry name" value="AAA"/>
    <property type="match status" value="2"/>
</dbReference>
<dbReference type="FunFam" id="3.40.50.300:FF:000012">
    <property type="entry name" value="Transitional endoplasmic reticulum ATPase"/>
    <property type="match status" value="1"/>
</dbReference>
<organism evidence="11">
    <name type="scientific">Timema genevievae</name>
    <name type="common">Walking stick</name>
    <dbReference type="NCBI Taxonomy" id="629358"/>
    <lineage>
        <taxon>Eukaryota</taxon>
        <taxon>Metazoa</taxon>
        <taxon>Ecdysozoa</taxon>
        <taxon>Arthropoda</taxon>
        <taxon>Hexapoda</taxon>
        <taxon>Insecta</taxon>
        <taxon>Pterygota</taxon>
        <taxon>Neoptera</taxon>
        <taxon>Polyneoptera</taxon>
        <taxon>Phasmatodea</taxon>
        <taxon>Timematodea</taxon>
        <taxon>Timematoidea</taxon>
        <taxon>Timematidae</taxon>
        <taxon>Timema</taxon>
    </lineage>
</organism>
<comment type="subcellular location">
    <subcellularLocation>
        <location evidence="1">Cytoplasm</location>
    </subcellularLocation>
</comment>
<sequence>MGAGGKRVLYLSIQRPWSPRSSSSPVGENFRSLAMKRERQPRMAPKTRKSLSPWFTCEVCNVVLTQKDLPLHQDKSCPPPIEDWSHGFIRDKVLHSSLELFTATDSLKYLPKSEYDHLVFLSISAMQLCTMVVGDPVVVTVGNKSAMKAAWPTTERSLVSVQMTREALDLEWGSCEGLVTVGGLTRPVWPAQEISVRVTGSVDVPANISSLLHRKYKGKLLCEGNCVCIPHYGQTLCFKVERMAALDALNSVNTLSKHFSDISLTETVAEQCSTTLLRNSGGVEALGLESGLGDTIVSESSSFCKIVECTKWNFVNAGKVDDKESRPRLCDVGGLESVITQLKELMDLALGTRKDRASLQGLKLTRGVLLYGPSGAGKTLLASAIAADSGAFTLRIDGPEIFSKFFGETEARLKQCFEEAKSKSPCVILLDDVDSLCSRHGERGGTDQERRVVATLLTLLDSLHIHQTDVMVLATSSKPDSIDPALRRPGRLDREVEVGVPTPDSRLDILRKLLAGVPHNVTQEQLVNMSRAAHGFVGADLASLVSRAGMRAVKRVTQVTITNEDLLWAFTQVKPSAMREVLVEVPNVRWSDIGGQHELKLKLRQAVEWPLKHPDSFTRLGITPPRGVLMYGPPGCSKTMIAKALATESRLNFLSIKGPELFSKWVGESERAVREVFRRARQVAPSIVFFDELDAIGGERSSSQGGGSNVQERVLAQLLTELDGVEPLGNVTVVGATNRPDRIDKALLRPGRLDRVIYVPLPDTTTRHEIFTLQLKKTPVANDVNVEELVQRTEGYSGAEVLAVCHEAALKALEEDLMTRQVSRSHFLTALTLVAPRTPASLLRLYQDYLNS</sequence>
<dbReference type="PROSITE" id="PS00674">
    <property type="entry name" value="AAA"/>
    <property type="match status" value="2"/>
</dbReference>
<dbReference type="FunFam" id="3.40.50.300:FF:000018">
    <property type="entry name" value="Cell division control 48"/>
    <property type="match status" value="1"/>
</dbReference>
<dbReference type="SMART" id="SM00382">
    <property type="entry name" value="AAA"/>
    <property type="match status" value="2"/>
</dbReference>
<proteinExistence type="inferred from homology"/>
<dbReference type="CDD" id="cd19511">
    <property type="entry name" value="RecA-like_CDC48_r2-like"/>
    <property type="match status" value="1"/>
</dbReference>
<keyword evidence="6" id="KW-0378">Hydrolase</keyword>
<dbReference type="SUPFAM" id="SSF52540">
    <property type="entry name" value="P-loop containing nucleoside triphosphate hydrolases"/>
    <property type="match status" value="2"/>
</dbReference>
<evidence type="ECO:0000256" key="6">
    <source>
        <dbReference type="ARBA" id="ARBA00022801"/>
    </source>
</evidence>
<name>A0A7R9JZT2_TIMGE</name>
<protein>
    <recommendedName>
        <fullName evidence="2">non-chaperonin molecular chaperone ATPase</fullName>
        <ecNumber evidence="2">3.6.4.10</ecNumber>
    </recommendedName>
</protein>
<keyword evidence="5" id="KW-0547">Nucleotide-binding</keyword>
<reference evidence="11" key="1">
    <citation type="submission" date="2020-11" db="EMBL/GenBank/DDBJ databases">
        <authorList>
            <person name="Tran Van P."/>
        </authorList>
    </citation>
    <scope>NUCLEOTIDE SEQUENCE</scope>
</reference>
<dbReference type="EC" id="3.6.4.10" evidence="2"/>
<evidence type="ECO:0000256" key="9">
    <source>
        <dbReference type="ARBA" id="ARBA00061477"/>
    </source>
</evidence>
<evidence type="ECO:0000256" key="5">
    <source>
        <dbReference type="ARBA" id="ARBA00022741"/>
    </source>
</evidence>
<keyword evidence="7" id="KW-0067">ATP-binding</keyword>